<dbReference type="SUPFAM" id="SSF57667">
    <property type="entry name" value="beta-beta-alpha zinc fingers"/>
    <property type="match status" value="6"/>
</dbReference>
<feature type="region of interest" description="Disordered" evidence="8">
    <location>
        <begin position="138"/>
        <end position="168"/>
    </location>
</feature>
<dbReference type="GO" id="GO:0008270">
    <property type="term" value="F:zinc ion binding"/>
    <property type="evidence" value="ECO:0007669"/>
    <property type="project" value="UniProtKB-KW"/>
</dbReference>
<feature type="domain" description="C2H2-type" evidence="10">
    <location>
        <begin position="868"/>
        <end position="895"/>
    </location>
</feature>
<feature type="non-terminal residue" evidence="11">
    <location>
        <position position="1"/>
    </location>
</feature>
<dbReference type="FunFam" id="3.30.160.60:FF:001072">
    <property type="entry name" value="zinc finger and BTB domain-containing protein 11"/>
    <property type="match status" value="1"/>
</dbReference>
<dbReference type="FunFam" id="3.30.160.60:FF:000997">
    <property type="entry name" value="Zinc finger and BTB domain-containing protein 11"/>
    <property type="match status" value="1"/>
</dbReference>
<feature type="domain" description="C2H2-type" evidence="10">
    <location>
        <begin position="689"/>
        <end position="716"/>
    </location>
</feature>
<reference evidence="11 12" key="1">
    <citation type="submission" date="2019-09" db="EMBL/GenBank/DDBJ databases">
        <title>Bird 10,000 Genomes (B10K) Project - Family phase.</title>
        <authorList>
            <person name="Zhang G."/>
        </authorList>
    </citation>
    <scope>NUCLEOTIDE SEQUENCE [LARGE SCALE GENOMIC DNA]</scope>
    <source>
        <strain evidence="11">B10K-DU-001-62</strain>
        <tissue evidence="11">Muscle</tissue>
    </source>
</reference>
<dbReference type="InterPro" id="IPR041588">
    <property type="entry name" value="Integrase_H2C2"/>
</dbReference>
<accession>A0A7K9SRH9</accession>
<comment type="subcellular location">
    <subcellularLocation>
        <location evidence="1">Nucleus</location>
    </subcellularLocation>
</comment>
<dbReference type="Pfam" id="PF17921">
    <property type="entry name" value="Integrase_H2C2"/>
    <property type="match status" value="1"/>
</dbReference>
<feature type="compositionally biased region" description="Polar residues" evidence="8">
    <location>
        <begin position="326"/>
        <end position="346"/>
    </location>
</feature>
<feature type="domain" description="C2H2-type" evidence="10">
    <location>
        <begin position="748"/>
        <end position="775"/>
    </location>
</feature>
<dbReference type="FunFam" id="3.30.160.60:FF:001086">
    <property type="entry name" value="zinc finger and BTB domain-containing protein 11"/>
    <property type="match status" value="1"/>
</dbReference>
<dbReference type="Gene3D" id="3.30.160.60">
    <property type="entry name" value="Classic Zinc Finger"/>
    <property type="match status" value="10"/>
</dbReference>
<evidence type="ECO:0000256" key="5">
    <source>
        <dbReference type="ARBA" id="ARBA00022833"/>
    </source>
</evidence>
<feature type="domain" description="C2H2-type" evidence="10">
    <location>
        <begin position="717"/>
        <end position="744"/>
    </location>
</feature>
<feature type="domain" description="C2H2-type" evidence="10">
    <location>
        <begin position="840"/>
        <end position="867"/>
    </location>
</feature>
<dbReference type="Pfam" id="PF00096">
    <property type="entry name" value="zf-C2H2"/>
    <property type="match status" value="9"/>
</dbReference>
<dbReference type="PROSITE" id="PS00028">
    <property type="entry name" value="ZINC_FINGER_C2H2_1"/>
    <property type="match status" value="12"/>
</dbReference>
<dbReference type="FunFam" id="3.30.710.10:FF:000070">
    <property type="entry name" value="zinc finger and BTB domain-containing protein 11"/>
    <property type="match status" value="1"/>
</dbReference>
<dbReference type="SUPFAM" id="SSF54695">
    <property type="entry name" value="POZ domain"/>
    <property type="match status" value="1"/>
</dbReference>
<dbReference type="InterPro" id="IPR011333">
    <property type="entry name" value="SKP1/BTB/POZ_sf"/>
</dbReference>
<dbReference type="CDD" id="cd18202">
    <property type="entry name" value="BTB_POZ_ZBTB11"/>
    <property type="match status" value="1"/>
</dbReference>
<feature type="compositionally biased region" description="Low complexity" evidence="8">
    <location>
        <begin position="408"/>
        <end position="417"/>
    </location>
</feature>
<dbReference type="Pfam" id="PF00651">
    <property type="entry name" value="BTB"/>
    <property type="match status" value="1"/>
</dbReference>
<feature type="domain" description="C2H2-type" evidence="10">
    <location>
        <begin position="804"/>
        <end position="833"/>
    </location>
</feature>
<keyword evidence="3" id="KW-0677">Repeat</keyword>
<evidence type="ECO:0000259" key="9">
    <source>
        <dbReference type="PROSITE" id="PS50097"/>
    </source>
</evidence>
<dbReference type="PANTHER" id="PTHR24394:SF41">
    <property type="entry name" value="ZINC FINGER AND BTB DOMAIN CONTAINING 11"/>
    <property type="match status" value="1"/>
</dbReference>
<comment type="caution">
    <text evidence="11">The sequence shown here is derived from an EMBL/GenBank/DDBJ whole genome shotgun (WGS) entry which is preliminary data.</text>
</comment>
<organism evidence="11 12">
    <name type="scientific">Galbula dea</name>
    <dbReference type="NCBI Taxonomy" id="1109041"/>
    <lineage>
        <taxon>Eukaryota</taxon>
        <taxon>Metazoa</taxon>
        <taxon>Chordata</taxon>
        <taxon>Craniata</taxon>
        <taxon>Vertebrata</taxon>
        <taxon>Euteleostomi</taxon>
        <taxon>Archelosauria</taxon>
        <taxon>Archosauria</taxon>
        <taxon>Dinosauria</taxon>
        <taxon>Saurischia</taxon>
        <taxon>Theropoda</taxon>
        <taxon>Coelurosauria</taxon>
        <taxon>Aves</taxon>
        <taxon>Neognathae</taxon>
        <taxon>Neoaves</taxon>
        <taxon>Telluraves</taxon>
        <taxon>Coraciimorphae</taxon>
        <taxon>Piciformes</taxon>
        <taxon>Galbulidae</taxon>
        <taxon>Galbula</taxon>
    </lineage>
</organism>
<evidence type="ECO:0000256" key="1">
    <source>
        <dbReference type="ARBA" id="ARBA00004123"/>
    </source>
</evidence>
<evidence type="ECO:0000256" key="4">
    <source>
        <dbReference type="ARBA" id="ARBA00022771"/>
    </source>
</evidence>
<evidence type="ECO:0000256" key="7">
    <source>
        <dbReference type="PROSITE-ProRule" id="PRU00042"/>
    </source>
</evidence>
<dbReference type="FunFam" id="3.30.160.60:FF:001897">
    <property type="entry name" value="Zinc finger and BTB domain containing 11"/>
    <property type="match status" value="1"/>
</dbReference>
<dbReference type="InterPro" id="IPR048060">
    <property type="entry name" value="ZBTB11_BTB_POZ"/>
</dbReference>
<dbReference type="Proteomes" id="UP000566440">
    <property type="component" value="Unassembled WGS sequence"/>
</dbReference>
<evidence type="ECO:0000259" key="10">
    <source>
        <dbReference type="PROSITE" id="PS50157"/>
    </source>
</evidence>
<dbReference type="Gene3D" id="1.10.340.70">
    <property type="match status" value="1"/>
</dbReference>
<feature type="domain" description="C2H2-type" evidence="10">
    <location>
        <begin position="582"/>
        <end position="609"/>
    </location>
</feature>
<evidence type="ECO:0000256" key="8">
    <source>
        <dbReference type="SAM" id="MobiDB-lite"/>
    </source>
</evidence>
<dbReference type="InterPro" id="IPR036236">
    <property type="entry name" value="Znf_C2H2_sf"/>
</dbReference>
<proteinExistence type="predicted"/>
<dbReference type="EMBL" id="VWZX01003766">
    <property type="protein sequence ID" value="NXI38859.1"/>
    <property type="molecule type" value="Genomic_DNA"/>
</dbReference>
<feature type="domain" description="C2H2-type" evidence="10">
    <location>
        <begin position="554"/>
        <end position="581"/>
    </location>
</feature>
<dbReference type="SMART" id="SM00225">
    <property type="entry name" value="BTB"/>
    <property type="match status" value="1"/>
</dbReference>
<evidence type="ECO:0000313" key="12">
    <source>
        <dbReference type="Proteomes" id="UP000566440"/>
    </source>
</evidence>
<keyword evidence="12" id="KW-1185">Reference proteome</keyword>
<feature type="domain" description="C2H2-type" evidence="10">
    <location>
        <begin position="776"/>
        <end position="803"/>
    </location>
</feature>
<evidence type="ECO:0000256" key="3">
    <source>
        <dbReference type="ARBA" id="ARBA00022737"/>
    </source>
</evidence>
<feature type="domain" description="BTB" evidence="9">
    <location>
        <begin position="211"/>
        <end position="279"/>
    </location>
</feature>
<keyword evidence="4 7" id="KW-0863">Zinc-finger</keyword>
<dbReference type="Pfam" id="PF13912">
    <property type="entry name" value="zf-C2H2_6"/>
    <property type="match status" value="1"/>
</dbReference>
<dbReference type="PANTHER" id="PTHR24394">
    <property type="entry name" value="ZINC FINGER PROTEIN"/>
    <property type="match status" value="1"/>
</dbReference>
<keyword evidence="2" id="KW-0479">Metal-binding</keyword>
<dbReference type="FunFam" id="3.30.160.60:FF:001553">
    <property type="entry name" value="Zinc finger and BTB domain containing 11"/>
    <property type="match status" value="1"/>
</dbReference>
<feature type="domain" description="C2H2-type" evidence="10">
    <location>
        <begin position="633"/>
        <end position="660"/>
    </location>
</feature>
<dbReference type="InterPro" id="IPR013087">
    <property type="entry name" value="Znf_C2H2_type"/>
</dbReference>
<dbReference type="InterPro" id="IPR000210">
    <property type="entry name" value="BTB/POZ_dom"/>
</dbReference>
<evidence type="ECO:0000313" key="11">
    <source>
        <dbReference type="EMBL" id="NXI38859.1"/>
    </source>
</evidence>
<feature type="domain" description="C2H2-type" evidence="10">
    <location>
        <begin position="661"/>
        <end position="688"/>
    </location>
</feature>
<name>A0A7K9SRH9_9PICI</name>
<feature type="domain" description="C2H2-type" evidence="10">
    <location>
        <begin position="896"/>
        <end position="924"/>
    </location>
</feature>
<feature type="non-terminal residue" evidence="11">
    <location>
        <position position="1038"/>
    </location>
</feature>
<dbReference type="FunFam" id="1.10.340.70:FF:000002">
    <property type="entry name" value="Zinc finger and BTB domain-containing protein 11"/>
    <property type="match status" value="1"/>
</dbReference>
<dbReference type="GO" id="GO:0000981">
    <property type="term" value="F:DNA-binding transcription factor activity, RNA polymerase II-specific"/>
    <property type="evidence" value="ECO:0007669"/>
    <property type="project" value="TreeGrafter"/>
</dbReference>
<dbReference type="AlphaFoldDB" id="A0A7K9SRH9"/>
<evidence type="ECO:0000256" key="2">
    <source>
        <dbReference type="ARBA" id="ARBA00022723"/>
    </source>
</evidence>
<dbReference type="Gene3D" id="3.30.710.10">
    <property type="entry name" value="Potassium Channel Kv1.1, Chain A"/>
    <property type="match status" value="1"/>
</dbReference>
<keyword evidence="5" id="KW-0862">Zinc</keyword>
<dbReference type="OrthoDB" id="6077919at2759"/>
<protein>
    <submittedName>
        <fullName evidence="11">ZBT11 protein</fullName>
    </submittedName>
</protein>
<feature type="compositionally biased region" description="Polar residues" evidence="8">
    <location>
        <begin position="429"/>
        <end position="440"/>
    </location>
</feature>
<dbReference type="FunFam" id="3.30.160.60:FF:000633">
    <property type="entry name" value="Zinc finger and BTB domain containing 11"/>
    <property type="match status" value="1"/>
</dbReference>
<sequence length="1038" mass="117354">EESYLAILRYLTNEREPYAPGTEGNVKRKIRKAAACYVVRGGTLYYQRRQRDQQRFTELEVVLQAERRARLIRAAHLAPDGAHRTRLQTWQGLSQKYWWRGILKQVKDYIKECSKCQEKLDRSRSLSDPSEMLEELGLDAKAQEDSNETDDELSNTASIPAASPKPLKKKPIAKHELVFVDSKGLVKQSSSKHCLSVLNQLNQQRLSNQFCDVTLLIEGEEYKAHKSVLAASSEYFRELFIEKGAVSSHEAVVDLSGFCKSSFLPLLEFAYTSELTFDFCSMAEVAMLARHLFMSEVLEICENVHKQMEEKQITVYQKGDIQTVESTQSLAEQTEVKTQPVENTEQPELPAAEVPVAENGAPSSAGTEVAAAPQSDLLPPEPAEATLGDLSKPVEQCETAANDVKMQSVSTSSVSVTEAEPPAVEAMDVQSQMETETGPNESGKANVDTASEDSSETLKQKCDEQSKEQSIAVSEAESLASPQDDTYKSKLRQRSVSEGGYIRLHKGFEKKLQNRKANPKSAIQQVAMKLVQRGKKMKQPKRESTENNEVEAQHKCPDCGMVFQRRYALIMHTLKHERSKDYKCPLCKKEFQYGASLRAHLARHTRKSEVNSAAASGEESGLHSVKGRTKRAFICDICGRTLPKLYTLRIHMLKHTGVKPHACKVCGKTFTYKHGLKMHLALHEVQKQFKCDLCEKSFVTKRSLQEHMSIHTGESKYLCSICGKSFHRASGLSKHIKKHQPKPEVRGYHCTQCEKSFYEARDLQQHMNKHLGVKPFQCQFCGKCYSWKKDWYSHVKSHSVTDPYRCNVCGKEFYEKALYRRHVKKATHGKKGRAKQNLERVCEHCGRKFTQLREYRRHVNNHEGVKPFECLTCGVAWADARSLKRHVRTHTGERPYVCPVCNEAYIDARTLRKHMTKFHRDYVPCKIMLEKDTLQFHNQGTQVEHAISIFAADLQDQEAELSVDSGEIETVVVTGETLEAIEAVAATEECTSVSTLSDQSIMQVVNYVLAQQQGQKMAEVTQAIETVEVEEAHVTKTD</sequence>
<dbReference type="SMART" id="SM00355">
    <property type="entry name" value="ZnF_C2H2"/>
    <property type="match status" value="12"/>
</dbReference>
<dbReference type="PROSITE" id="PS50097">
    <property type="entry name" value="BTB"/>
    <property type="match status" value="1"/>
</dbReference>
<evidence type="ECO:0000256" key="6">
    <source>
        <dbReference type="ARBA" id="ARBA00023242"/>
    </source>
</evidence>
<dbReference type="PROSITE" id="PS50157">
    <property type="entry name" value="ZINC_FINGER_C2H2_2"/>
    <property type="match status" value="12"/>
</dbReference>
<feature type="compositionally biased region" description="Basic and acidic residues" evidence="8">
    <location>
        <begin position="456"/>
        <end position="467"/>
    </location>
</feature>
<gene>
    <name evidence="11" type="primary">Zbtb11</name>
    <name evidence="11" type="ORF">GALDEA_R10347</name>
</gene>
<dbReference type="GO" id="GO:0005634">
    <property type="term" value="C:nucleus"/>
    <property type="evidence" value="ECO:0007669"/>
    <property type="project" value="UniProtKB-SubCell"/>
</dbReference>
<feature type="region of interest" description="Disordered" evidence="8">
    <location>
        <begin position="326"/>
        <end position="492"/>
    </location>
</feature>
<keyword evidence="6" id="KW-0539">Nucleus</keyword>